<dbReference type="GO" id="GO:0006310">
    <property type="term" value="P:DNA recombination"/>
    <property type="evidence" value="ECO:0007669"/>
    <property type="project" value="UniProtKB-KW"/>
</dbReference>
<dbReference type="InterPro" id="IPR000477">
    <property type="entry name" value="RT_dom"/>
</dbReference>
<gene>
    <name evidence="6" type="primary">LOC116292034</name>
</gene>
<dbReference type="Proteomes" id="UP000515163">
    <property type="component" value="Unplaced"/>
</dbReference>
<dbReference type="RefSeq" id="XP_031555133.1">
    <property type="nucleotide sequence ID" value="XM_031699273.1"/>
</dbReference>
<dbReference type="InterPro" id="IPR043502">
    <property type="entry name" value="DNA/RNA_pol_sf"/>
</dbReference>
<keyword evidence="1" id="KW-0238">DNA-binding</keyword>
<dbReference type="SUPFAM" id="SSF56672">
    <property type="entry name" value="DNA/RNA polymerases"/>
    <property type="match status" value="1"/>
</dbReference>
<dbReference type="GeneID" id="116292034"/>
<feature type="domain" description="Reverse transcriptase" evidence="3">
    <location>
        <begin position="1"/>
        <end position="60"/>
    </location>
</feature>
<protein>
    <submittedName>
        <fullName evidence="6">Uncharacterized protein LOC116292034</fullName>
    </submittedName>
</protein>
<dbReference type="InterPro" id="IPR002104">
    <property type="entry name" value="Integrase_catalytic"/>
</dbReference>
<dbReference type="AlphaFoldDB" id="A0A6P8HJS0"/>
<dbReference type="Gene3D" id="1.10.150.130">
    <property type="match status" value="1"/>
</dbReference>
<organism evidence="5 6">
    <name type="scientific">Actinia tenebrosa</name>
    <name type="common">Australian red waratah sea anemone</name>
    <dbReference type="NCBI Taxonomy" id="6105"/>
    <lineage>
        <taxon>Eukaryota</taxon>
        <taxon>Metazoa</taxon>
        <taxon>Cnidaria</taxon>
        <taxon>Anthozoa</taxon>
        <taxon>Hexacorallia</taxon>
        <taxon>Actiniaria</taxon>
        <taxon>Actiniidae</taxon>
        <taxon>Actinia</taxon>
    </lineage>
</organism>
<dbReference type="KEGG" id="aten:116292034"/>
<feature type="domain" description="Tyr recombinase" evidence="4">
    <location>
        <begin position="489"/>
        <end position="698"/>
    </location>
</feature>
<reference evidence="6" key="1">
    <citation type="submission" date="2025-08" db="UniProtKB">
        <authorList>
            <consortium name="RefSeq"/>
        </authorList>
    </citation>
    <scope>IDENTIFICATION</scope>
    <source>
        <tissue evidence="6">Tentacle</tissue>
    </source>
</reference>
<keyword evidence="2" id="KW-0233">DNA recombination</keyword>
<dbReference type="PROSITE" id="PS51898">
    <property type="entry name" value="TYR_RECOMBINASE"/>
    <property type="match status" value="1"/>
</dbReference>
<dbReference type="GO" id="GO:0003677">
    <property type="term" value="F:DNA binding"/>
    <property type="evidence" value="ECO:0007669"/>
    <property type="project" value="UniProtKB-KW"/>
</dbReference>
<keyword evidence="5" id="KW-1185">Reference proteome</keyword>
<dbReference type="GO" id="GO:0015074">
    <property type="term" value="P:DNA integration"/>
    <property type="evidence" value="ECO:0007669"/>
    <property type="project" value="InterPro"/>
</dbReference>
<evidence type="ECO:0000256" key="2">
    <source>
        <dbReference type="ARBA" id="ARBA00023172"/>
    </source>
</evidence>
<dbReference type="Gene3D" id="1.10.443.10">
    <property type="entry name" value="Intergrase catalytic core"/>
    <property type="match status" value="1"/>
</dbReference>
<dbReference type="SUPFAM" id="SSF56349">
    <property type="entry name" value="DNA breaking-rejoining enzymes"/>
    <property type="match status" value="1"/>
</dbReference>
<evidence type="ECO:0000259" key="4">
    <source>
        <dbReference type="PROSITE" id="PS51898"/>
    </source>
</evidence>
<sequence length="824" mass="92866">MGHVSSAYIDDSYLQGDSYRECYNNVVDTVRLFSSLGFCVHPDKSVFTPTQQLVFLGFILNSNTMTVVPTDEKKEKIVSVCSAVLAKTESIVTLVSNFPGAEFGPLHYRELEQEKYFALVLSKGNYAGPMSLSTRAVSEIRWWLYNVQNLKRDIVRDNPDIVIKSDASNLGWGAIYGEQKAGGRWMSSEATLHINVLELKAAFFALKCFCSNLDTQHVRIFIDNTTAVSYINNMGGSKSVFLNSLAIKVWDWCIARNLWVSAVHIAGKLNIEADEKSRKFNDKHEWRINEQCFNEIIELFPTVNIDMFASRLNNMLDPNPEMPIQDNTRQSSWNTDCSIMANSDMVPNTTTAVISTTVDLRSENGPTATPVTQRTTSTVSETMPDGMSLIREHYGNLGIPANVTEVLLASWRPSTQKQYNTYLRRWMAFCNHSPTVNDTLKSLMKLYQEGVSYSTLNTARSALSTVVNIKDFGNNPIVTRFMKGIFELRKPTPKYTEIWDVSIVLRYLSGLYLYESLTLKNLTLKLLMLLLLVSSQRGQTIHLLHINNLVPSEDKYVFHVLDHTKTSKPGKPYDILQICAYEIYPNNCPLACLKEYINRTKQLRGSETKLFISYVKPFKPVSRDTISRWTKTVLDKSGVDTNVYKAHSTRAASTSKASRGNVPIDQIMANAGWKSAETFYKFYDKPVESSTSITDVHVRLWICAGQMTCVCGAAIREGKDVIVISMCNKMKDSVPTILRTLKRSPGSLSKGIQITKKISGSSLEQEQAGVLKKGRAFLRFSLNKNFKNKLNKEDPAIVASKVKQNRMKDVMTTQTFSQESTLLR</sequence>
<name>A0A6P8HJS0_ACTTE</name>
<dbReference type="PANTHER" id="PTHR35617">
    <property type="entry name" value="PHAGE_INTEGRASE DOMAIN-CONTAINING PROTEIN"/>
    <property type="match status" value="1"/>
</dbReference>
<evidence type="ECO:0000313" key="5">
    <source>
        <dbReference type="Proteomes" id="UP000515163"/>
    </source>
</evidence>
<dbReference type="PANTHER" id="PTHR35617:SF3">
    <property type="entry name" value="CORE-BINDING (CB) DOMAIN-CONTAINING PROTEIN"/>
    <property type="match status" value="1"/>
</dbReference>
<dbReference type="InterPro" id="IPR013762">
    <property type="entry name" value="Integrase-like_cat_sf"/>
</dbReference>
<evidence type="ECO:0000259" key="3">
    <source>
        <dbReference type="PROSITE" id="PS50878"/>
    </source>
</evidence>
<dbReference type="OrthoDB" id="5963861at2759"/>
<dbReference type="CDD" id="cd09275">
    <property type="entry name" value="RNase_HI_RT_DIRS1"/>
    <property type="match status" value="1"/>
</dbReference>
<dbReference type="InParanoid" id="A0A6P8HJS0"/>
<dbReference type="PROSITE" id="PS50878">
    <property type="entry name" value="RT_POL"/>
    <property type="match status" value="1"/>
</dbReference>
<accession>A0A6P8HJS0</accession>
<evidence type="ECO:0000256" key="1">
    <source>
        <dbReference type="ARBA" id="ARBA00023125"/>
    </source>
</evidence>
<dbReference type="SUPFAM" id="SSF47823">
    <property type="entry name" value="lambda integrase-like, N-terminal domain"/>
    <property type="match status" value="1"/>
</dbReference>
<evidence type="ECO:0000313" key="6">
    <source>
        <dbReference type="RefSeq" id="XP_031555133.1"/>
    </source>
</evidence>
<dbReference type="InterPro" id="IPR010998">
    <property type="entry name" value="Integrase_recombinase_N"/>
</dbReference>
<dbReference type="InterPro" id="IPR011010">
    <property type="entry name" value="DNA_brk_join_enz"/>
</dbReference>
<proteinExistence type="predicted"/>